<evidence type="ECO:0000313" key="2">
    <source>
        <dbReference type="EMBL" id="ERM98955.1"/>
    </source>
</evidence>
<organism evidence="2 3">
    <name type="scientific">Amborella trichopoda</name>
    <dbReference type="NCBI Taxonomy" id="13333"/>
    <lineage>
        <taxon>Eukaryota</taxon>
        <taxon>Viridiplantae</taxon>
        <taxon>Streptophyta</taxon>
        <taxon>Embryophyta</taxon>
        <taxon>Tracheophyta</taxon>
        <taxon>Spermatophyta</taxon>
        <taxon>Magnoliopsida</taxon>
        <taxon>Amborellales</taxon>
        <taxon>Amborellaceae</taxon>
        <taxon>Amborella</taxon>
    </lineage>
</organism>
<reference evidence="3" key="1">
    <citation type="journal article" date="2013" name="Science">
        <title>The Amborella genome and the evolution of flowering plants.</title>
        <authorList>
            <consortium name="Amborella Genome Project"/>
        </authorList>
    </citation>
    <scope>NUCLEOTIDE SEQUENCE [LARGE SCALE GENOMIC DNA]</scope>
</reference>
<evidence type="ECO:0000256" key="1">
    <source>
        <dbReference type="SAM" id="MobiDB-lite"/>
    </source>
</evidence>
<accession>W1NUL0</accession>
<name>W1NUL0_AMBTC</name>
<feature type="region of interest" description="Disordered" evidence="1">
    <location>
        <begin position="128"/>
        <end position="154"/>
    </location>
</feature>
<dbReference type="Gramene" id="ERM98955">
    <property type="protein sequence ID" value="ERM98955"/>
    <property type="gene ID" value="AMTR_s00227p00020010"/>
</dbReference>
<dbReference type="AlphaFoldDB" id="W1NUL0"/>
<keyword evidence="3" id="KW-1185">Reference proteome</keyword>
<evidence type="ECO:0000313" key="3">
    <source>
        <dbReference type="Proteomes" id="UP000017836"/>
    </source>
</evidence>
<proteinExistence type="predicted"/>
<dbReference type="HOGENOM" id="CLU_075406_0_0_1"/>
<dbReference type="Proteomes" id="UP000017836">
    <property type="component" value="Unassembled WGS sequence"/>
</dbReference>
<sequence>MTTQQKYQKQLSSLSPFKERKLKISKSLFVSIFRKLHCQGCLACGKRTSSRKNFGNDSNQLMISDNKWDSSRSGTRCVKTRLQRMGDPYQGKPHDNHRSGKTTYRFFSGNHSESSVKNYSGKVSYETNFSDEDSSNDSGKLTGSDYKSSPNGVPSVKRDFQKNSDHFVWKPRPTHGSGKNQPCFFPTHRSRKNYFFEEFSGHMKFSVEDFEKDSGESINSHCELALSPNHAPRVKTEVQDIADHLGSKPELTTWDVRNLTALRPLETQEVNGVESDNDLFFSCDESLPSPNPSPSHGTTPSSCLLFSMSLSDVHLYVLIIRGFVFQDDSLRLL</sequence>
<protein>
    <submittedName>
        <fullName evidence="2">Uncharacterized protein</fullName>
    </submittedName>
</protein>
<dbReference type="EMBL" id="KI395127">
    <property type="protein sequence ID" value="ERM98955.1"/>
    <property type="molecule type" value="Genomic_DNA"/>
</dbReference>
<feature type="compositionally biased region" description="Polar residues" evidence="1">
    <location>
        <begin position="136"/>
        <end position="152"/>
    </location>
</feature>
<gene>
    <name evidence="2" type="ORF">AMTR_s00227p00020010</name>
</gene>